<reference evidence="2" key="1">
    <citation type="journal article" date="2019" name="Int. J. Syst. Evol. Microbiol.">
        <title>The Global Catalogue of Microorganisms (GCM) 10K type strain sequencing project: providing services to taxonomists for standard genome sequencing and annotation.</title>
        <authorList>
            <consortium name="The Broad Institute Genomics Platform"/>
            <consortium name="The Broad Institute Genome Sequencing Center for Infectious Disease"/>
            <person name="Wu L."/>
            <person name="Ma J."/>
        </authorList>
    </citation>
    <scope>NUCLEOTIDE SEQUENCE [LARGE SCALE GENOMIC DNA]</scope>
    <source>
        <strain evidence="2">JCM 17804</strain>
    </source>
</reference>
<dbReference type="Proteomes" id="UP001500975">
    <property type="component" value="Unassembled WGS sequence"/>
</dbReference>
<name>A0ABP8I9A6_9BURK</name>
<dbReference type="EMBL" id="BAABGJ010000080">
    <property type="protein sequence ID" value="GAA4354136.1"/>
    <property type="molecule type" value="Genomic_DNA"/>
</dbReference>
<evidence type="ECO:0008006" key="3">
    <source>
        <dbReference type="Google" id="ProtNLM"/>
    </source>
</evidence>
<accession>A0ABP8I9A6</accession>
<evidence type="ECO:0000313" key="2">
    <source>
        <dbReference type="Proteomes" id="UP001500975"/>
    </source>
</evidence>
<organism evidence="1 2">
    <name type="scientific">Variovorax defluvii</name>
    <dbReference type="NCBI Taxonomy" id="913761"/>
    <lineage>
        <taxon>Bacteria</taxon>
        <taxon>Pseudomonadati</taxon>
        <taxon>Pseudomonadota</taxon>
        <taxon>Betaproteobacteria</taxon>
        <taxon>Burkholderiales</taxon>
        <taxon>Comamonadaceae</taxon>
        <taxon>Variovorax</taxon>
    </lineage>
</organism>
<protein>
    <recommendedName>
        <fullName evidence="3">Polymerase nucleotidyl transferase domain-containing protein</fullName>
    </recommendedName>
</protein>
<dbReference type="SUPFAM" id="SSF81301">
    <property type="entry name" value="Nucleotidyltransferase"/>
    <property type="match status" value="1"/>
</dbReference>
<proteinExistence type="predicted"/>
<evidence type="ECO:0000313" key="1">
    <source>
        <dbReference type="EMBL" id="GAA4354136.1"/>
    </source>
</evidence>
<gene>
    <name evidence="1" type="ORF">GCM10023165_45050</name>
</gene>
<dbReference type="InterPro" id="IPR043519">
    <property type="entry name" value="NT_sf"/>
</dbReference>
<sequence length="89" mass="9724">MLGAQIQETLEALRHRGVVCEVIGSFARASALIDAESDLDILVESKGGLSEADVWDVAWTHLRDVDADLVFADHLPATKVALMKEHARE</sequence>
<comment type="caution">
    <text evidence="1">The sequence shown here is derived from an EMBL/GenBank/DDBJ whole genome shotgun (WGS) entry which is preliminary data.</text>
</comment>
<keyword evidence="2" id="KW-1185">Reference proteome</keyword>